<name>I3SSL9_LOTJA</name>
<evidence type="ECO:0000256" key="6">
    <source>
        <dbReference type="SAM" id="SignalP"/>
    </source>
</evidence>
<reference evidence="8" key="1">
    <citation type="submission" date="2012-05" db="EMBL/GenBank/DDBJ databases">
        <authorList>
            <person name="Krishnakumar V."/>
            <person name="Cheung F."/>
            <person name="Xiao Y."/>
            <person name="Chan A."/>
            <person name="Moskal W.A."/>
            <person name="Town C.D."/>
        </authorList>
    </citation>
    <scope>NUCLEOTIDE SEQUENCE</scope>
</reference>
<evidence type="ECO:0000256" key="3">
    <source>
        <dbReference type="ARBA" id="ARBA00022734"/>
    </source>
</evidence>
<protein>
    <recommendedName>
        <fullName evidence="7">Legume lectin domain-containing protein</fullName>
    </recommendedName>
</protein>
<evidence type="ECO:0000313" key="8">
    <source>
        <dbReference type="EMBL" id="AFK43261.1"/>
    </source>
</evidence>
<keyword evidence="3" id="KW-0430">Lectin</keyword>
<keyword evidence="2" id="KW-0479">Metal-binding</keyword>
<feature type="domain" description="Legume lectin" evidence="7">
    <location>
        <begin position="110"/>
        <end position="233"/>
    </location>
</feature>
<dbReference type="Pfam" id="PF00139">
    <property type="entry name" value="Lectin_legB"/>
    <property type="match status" value="1"/>
</dbReference>
<accession>I3SSL9</accession>
<feature type="signal peptide" evidence="6">
    <location>
        <begin position="1"/>
        <end position="25"/>
    </location>
</feature>
<keyword evidence="5" id="KW-1133">Transmembrane helix</keyword>
<dbReference type="Gene3D" id="2.60.120.200">
    <property type="match status" value="1"/>
</dbReference>
<dbReference type="InterPro" id="IPR001220">
    <property type="entry name" value="Legume_lectin_dom"/>
</dbReference>
<evidence type="ECO:0000256" key="5">
    <source>
        <dbReference type="SAM" id="Phobius"/>
    </source>
</evidence>
<keyword evidence="6" id="KW-0732">Signal</keyword>
<keyword evidence="5" id="KW-0472">Membrane</keyword>
<evidence type="ECO:0000256" key="4">
    <source>
        <dbReference type="ARBA" id="ARBA00022837"/>
    </source>
</evidence>
<feature type="transmembrane region" description="Helical" evidence="5">
    <location>
        <begin position="271"/>
        <end position="290"/>
    </location>
</feature>
<evidence type="ECO:0000256" key="1">
    <source>
        <dbReference type="ARBA" id="ARBA00007606"/>
    </source>
</evidence>
<dbReference type="AlphaFoldDB" id="I3SSL9"/>
<keyword evidence="5" id="KW-0812">Transmembrane</keyword>
<dbReference type="PANTHER" id="PTHR32401:SF51">
    <property type="entry name" value="NON-SPECIFIC SERINE_THREONINE PROTEIN KINASE"/>
    <property type="match status" value="1"/>
</dbReference>
<dbReference type="EMBL" id="BT143467">
    <property type="protein sequence ID" value="AFK43261.1"/>
    <property type="molecule type" value="mRNA"/>
</dbReference>
<evidence type="ECO:0000256" key="2">
    <source>
        <dbReference type="ARBA" id="ARBA00022723"/>
    </source>
</evidence>
<comment type="similarity">
    <text evidence="1">Belongs to the leguminous lectin family.</text>
</comment>
<dbReference type="PANTHER" id="PTHR32401">
    <property type="entry name" value="CONCANAVALIN A-LIKE LECTIN FAMILY PROTEIN"/>
    <property type="match status" value="1"/>
</dbReference>
<dbReference type="InterPro" id="IPR013320">
    <property type="entry name" value="ConA-like_dom_sf"/>
</dbReference>
<keyword evidence="4" id="KW-0106">Calcium</keyword>
<proteinExistence type="evidence at transcript level"/>
<sequence>MMMMMMMMMMMKILLLLLLVLLGGAVIDGGNNGTNHSSSPGVEELLFDRFSAASNMTLNDGAVVDVNGTLRLTTPAGHAFYSTPFNNNFSFSSTFVIAITKSGAFAFAFTGNLSSKWFRVEFDTDEHNHIRVGINLNGVKNKCNASLQLELELGGDDEELLIQAWVDYDSSINQLEVRLSPNSSSKSNLPLLSWNNDDDLSPILVDETIMYVGFSALRGVSYIRGGSFRLNGKGKGKGKAAAIPSPPPVLPEQDQDAVQVQLSGGVTDPCLFLVIGFCGTLIIGTADWAYKTYAAG</sequence>
<dbReference type="GO" id="GO:0046872">
    <property type="term" value="F:metal ion binding"/>
    <property type="evidence" value="ECO:0007669"/>
    <property type="project" value="UniProtKB-KW"/>
</dbReference>
<dbReference type="GO" id="GO:0030246">
    <property type="term" value="F:carbohydrate binding"/>
    <property type="evidence" value="ECO:0007669"/>
    <property type="project" value="UniProtKB-KW"/>
</dbReference>
<organism evidence="8">
    <name type="scientific">Lotus japonicus</name>
    <name type="common">Lotus corniculatus var. japonicus</name>
    <dbReference type="NCBI Taxonomy" id="34305"/>
    <lineage>
        <taxon>Eukaryota</taxon>
        <taxon>Viridiplantae</taxon>
        <taxon>Streptophyta</taxon>
        <taxon>Embryophyta</taxon>
        <taxon>Tracheophyta</taxon>
        <taxon>Spermatophyta</taxon>
        <taxon>Magnoliopsida</taxon>
        <taxon>eudicotyledons</taxon>
        <taxon>Gunneridae</taxon>
        <taxon>Pentapetalae</taxon>
        <taxon>rosids</taxon>
        <taxon>fabids</taxon>
        <taxon>Fabales</taxon>
        <taxon>Fabaceae</taxon>
        <taxon>Papilionoideae</taxon>
        <taxon>50 kb inversion clade</taxon>
        <taxon>NPAAA clade</taxon>
        <taxon>Hologalegina</taxon>
        <taxon>robinioid clade</taxon>
        <taxon>Loteae</taxon>
        <taxon>Lotus</taxon>
    </lineage>
</organism>
<dbReference type="SUPFAM" id="SSF49899">
    <property type="entry name" value="Concanavalin A-like lectins/glucanases"/>
    <property type="match status" value="1"/>
</dbReference>
<evidence type="ECO:0000259" key="7">
    <source>
        <dbReference type="Pfam" id="PF00139"/>
    </source>
</evidence>
<feature type="chain" id="PRO_5003678984" description="Legume lectin domain-containing protein" evidence="6">
    <location>
        <begin position="26"/>
        <end position="296"/>
    </location>
</feature>
<dbReference type="InterPro" id="IPR050258">
    <property type="entry name" value="Leguminous_Lectin"/>
</dbReference>